<reference evidence="4 5" key="1">
    <citation type="submission" date="2018-03" db="EMBL/GenBank/DDBJ databases">
        <title>Genomic Encyclopedia of Archaeal and Bacterial Type Strains, Phase II (KMG-II): from individual species to whole genera.</title>
        <authorList>
            <person name="Goeker M."/>
        </authorList>
    </citation>
    <scope>NUCLEOTIDE SEQUENCE [LARGE SCALE GENOMIC DNA]</scope>
    <source>
        <strain evidence="4 5">DSM 43146</strain>
    </source>
</reference>
<keyword evidence="5" id="KW-1185">Reference proteome</keyword>
<dbReference type="PANTHER" id="PTHR39339:SF1">
    <property type="entry name" value="CHAD DOMAIN-CONTAINING PROTEIN"/>
    <property type="match status" value="1"/>
</dbReference>
<evidence type="ECO:0000256" key="1">
    <source>
        <dbReference type="SAM" id="MobiDB-lite"/>
    </source>
</evidence>
<dbReference type="CDD" id="cd07374">
    <property type="entry name" value="CYTH-like_Pase"/>
    <property type="match status" value="1"/>
</dbReference>
<dbReference type="Gene3D" id="2.40.320.10">
    <property type="entry name" value="Hypothetical Protein Pfu-838710-001"/>
    <property type="match status" value="1"/>
</dbReference>
<evidence type="ECO:0000259" key="3">
    <source>
        <dbReference type="PROSITE" id="PS51708"/>
    </source>
</evidence>
<feature type="region of interest" description="Disordered" evidence="1">
    <location>
        <begin position="65"/>
        <end position="90"/>
    </location>
</feature>
<dbReference type="SMART" id="SM00880">
    <property type="entry name" value="CHAD"/>
    <property type="match status" value="1"/>
</dbReference>
<dbReference type="PANTHER" id="PTHR39339">
    <property type="entry name" value="SLR1444 PROTEIN"/>
    <property type="match status" value="1"/>
</dbReference>
<feature type="domain" description="CYTH" evidence="2">
    <location>
        <begin position="7"/>
        <end position="200"/>
    </location>
</feature>
<dbReference type="InterPro" id="IPR038186">
    <property type="entry name" value="CHAD_dom_sf"/>
</dbReference>
<dbReference type="Proteomes" id="UP000239415">
    <property type="component" value="Unassembled WGS sequence"/>
</dbReference>
<dbReference type="Pfam" id="PF05235">
    <property type="entry name" value="CHAD"/>
    <property type="match status" value="1"/>
</dbReference>
<name>A0A2T0KPP9_9ACTN</name>
<dbReference type="PROSITE" id="PS51708">
    <property type="entry name" value="CHAD"/>
    <property type="match status" value="1"/>
</dbReference>
<organism evidence="4 5">
    <name type="scientific">Actinoplanes italicus</name>
    <dbReference type="NCBI Taxonomy" id="113567"/>
    <lineage>
        <taxon>Bacteria</taxon>
        <taxon>Bacillati</taxon>
        <taxon>Actinomycetota</taxon>
        <taxon>Actinomycetes</taxon>
        <taxon>Micromonosporales</taxon>
        <taxon>Micromonosporaceae</taxon>
        <taxon>Actinoplanes</taxon>
    </lineage>
</organism>
<evidence type="ECO:0000313" key="4">
    <source>
        <dbReference type="EMBL" id="PRX25717.1"/>
    </source>
</evidence>
<dbReference type="InterPro" id="IPR023577">
    <property type="entry name" value="CYTH_domain"/>
</dbReference>
<dbReference type="AlphaFoldDB" id="A0A2T0KPP9"/>
<dbReference type="Gene3D" id="1.40.20.10">
    <property type="entry name" value="CHAD domain"/>
    <property type="match status" value="1"/>
</dbReference>
<accession>A0A2T0KPP9</accession>
<evidence type="ECO:0000259" key="2">
    <source>
        <dbReference type="PROSITE" id="PS51707"/>
    </source>
</evidence>
<protein>
    <submittedName>
        <fullName evidence="4">CHAD domain-containing protein</fullName>
    </submittedName>
</protein>
<sequence>MYRVEIATETERKYDVPATFELPDLVGAGAIAGVDGAEIHDLDATYFDTEDLRLMRNRRTLRQRSGGNDAGWHLKTPGDGSGRTEHRLPAEGDTVPDELVAVVRAIVRRRPLAAVARLRTHRVETPLRDADGRTLALVAQDQVRAESEGVETTWQEVEVELVDGDATVLDEVEQRLFEAGARPAEGPSKVARALADRLESLNKRKKIKGKVNPVLRYAREQRDAIVGWDPAARRGEPRAVHQMRVATRRLRSTLKTYKQWFPESDLRDELRWLAAVLGAVRDPQVLEEKLLGLVSDAGDEFAPASMRIREHLEHRIETGRAELVTALDSDRYLNLLDRIDELVDTRKLEIPDPVERARRVLAKADLKLDEALDSGVEEEIHDSRKGFKQARYAIELIEPDCGKPAKRLVKALTALQDGLGAYQDSNIAREVLRELGQDSFHFGVLYGRQEQVGRETLAEVPALARAARRRKVRRVF</sequence>
<dbReference type="EMBL" id="PVMZ01000001">
    <property type="protein sequence ID" value="PRX25717.1"/>
    <property type="molecule type" value="Genomic_DNA"/>
</dbReference>
<comment type="caution">
    <text evidence="4">The sequence shown here is derived from an EMBL/GenBank/DDBJ whole genome shotgun (WGS) entry which is preliminary data.</text>
</comment>
<feature type="domain" description="CHAD" evidence="3">
    <location>
        <begin position="207"/>
        <end position="469"/>
    </location>
</feature>
<dbReference type="SUPFAM" id="SSF55154">
    <property type="entry name" value="CYTH-like phosphatases"/>
    <property type="match status" value="1"/>
</dbReference>
<dbReference type="Pfam" id="PF01928">
    <property type="entry name" value="CYTH"/>
    <property type="match status" value="1"/>
</dbReference>
<proteinExistence type="predicted"/>
<dbReference type="InterPro" id="IPR007899">
    <property type="entry name" value="CHAD_dom"/>
</dbReference>
<evidence type="ECO:0000313" key="5">
    <source>
        <dbReference type="Proteomes" id="UP000239415"/>
    </source>
</evidence>
<dbReference type="SMART" id="SM01118">
    <property type="entry name" value="CYTH"/>
    <property type="match status" value="1"/>
</dbReference>
<gene>
    <name evidence="4" type="ORF">CLV67_101436</name>
</gene>
<dbReference type="PROSITE" id="PS51707">
    <property type="entry name" value="CYTH"/>
    <property type="match status" value="1"/>
</dbReference>
<dbReference type="InterPro" id="IPR033469">
    <property type="entry name" value="CYTH-like_dom_sf"/>
</dbReference>